<organism evidence="3 4">
    <name type="scientific">Naegleria lovaniensis</name>
    <name type="common">Amoeba</name>
    <dbReference type="NCBI Taxonomy" id="51637"/>
    <lineage>
        <taxon>Eukaryota</taxon>
        <taxon>Discoba</taxon>
        <taxon>Heterolobosea</taxon>
        <taxon>Tetramitia</taxon>
        <taxon>Eutetramitia</taxon>
        <taxon>Vahlkampfiidae</taxon>
        <taxon>Naegleria</taxon>
    </lineage>
</organism>
<evidence type="ECO:0000313" key="3">
    <source>
        <dbReference type="EMBL" id="KAG2377323.1"/>
    </source>
</evidence>
<dbReference type="AlphaFoldDB" id="A0AA88KH11"/>
<dbReference type="GeneID" id="68101688"/>
<dbReference type="Proteomes" id="UP000816034">
    <property type="component" value="Unassembled WGS sequence"/>
</dbReference>
<dbReference type="Gene3D" id="2.60.120.330">
    <property type="entry name" value="B-lactam Antibiotic, Isopenicillin N Synthase, Chain"/>
    <property type="match status" value="1"/>
</dbReference>
<dbReference type="GO" id="GO:0016491">
    <property type="term" value="F:oxidoreductase activity"/>
    <property type="evidence" value="ECO:0007669"/>
    <property type="project" value="UniProtKB-KW"/>
</dbReference>
<accession>A0AA88KH11</accession>
<keyword evidence="1" id="KW-0479">Metal-binding</keyword>
<keyword evidence="1" id="KW-0560">Oxidoreductase</keyword>
<keyword evidence="1" id="KW-0408">Iron</keyword>
<dbReference type="InterPro" id="IPR050231">
    <property type="entry name" value="Iron_ascorbate_oxido_reductase"/>
</dbReference>
<protein>
    <recommendedName>
        <fullName evidence="2">Fe2OG dioxygenase domain-containing protein</fullName>
    </recommendedName>
</protein>
<feature type="domain" description="Fe2OG dioxygenase" evidence="2">
    <location>
        <begin position="192"/>
        <end position="298"/>
    </location>
</feature>
<name>A0AA88KH11_NAELO</name>
<dbReference type="InterPro" id="IPR027443">
    <property type="entry name" value="IPNS-like_sf"/>
</dbReference>
<dbReference type="Pfam" id="PF03171">
    <property type="entry name" value="2OG-FeII_Oxy"/>
    <property type="match status" value="1"/>
</dbReference>
<dbReference type="PROSITE" id="PS51471">
    <property type="entry name" value="FE2OG_OXY"/>
    <property type="match status" value="1"/>
</dbReference>
<sequence>MSQTRHIVTTDTSSQQPITLPVIDISPLLKNSKDESYQQVVKEIGQACERYGFFYLANYGGVDPELVHALMKQGREFFAKPLEYKNRFHMKNSRVYRGFFELGGELTYGKKDWKEGYYFSAELDDNHPAVQKGLPMHGLNQWPDETDFPEFKSTVLKYLDALTELGHVIMSAIGESLGLGDSFFREKFTSEPFIPFRLFHYPSDPEAKFENGEERFGVGKHQDYGCLTILKQDHVGGLEVEDKSTGTWIKAPPIENTFVVNIGDMLERWTCGRYKAVPHRVRNPSREDRLSAPFFFDPNFETIVTPLEELAIEEEDKKKWPPIRYGDYILAKVFAVFPELKEHALKY</sequence>
<gene>
    <name evidence="3" type="ORF">C9374_009234</name>
</gene>
<dbReference type="RefSeq" id="XP_044544585.1">
    <property type="nucleotide sequence ID" value="XM_044699399.1"/>
</dbReference>
<dbReference type="InterPro" id="IPR044861">
    <property type="entry name" value="IPNS-like_FE2OG_OXY"/>
</dbReference>
<dbReference type="InterPro" id="IPR005123">
    <property type="entry name" value="Oxoglu/Fe-dep_dioxygenase_dom"/>
</dbReference>
<keyword evidence="4" id="KW-1185">Reference proteome</keyword>
<dbReference type="GO" id="GO:0046872">
    <property type="term" value="F:metal ion binding"/>
    <property type="evidence" value="ECO:0007669"/>
    <property type="project" value="UniProtKB-KW"/>
</dbReference>
<dbReference type="PRINTS" id="PR00682">
    <property type="entry name" value="IPNSYNTHASE"/>
</dbReference>
<comment type="caution">
    <text evidence="3">The sequence shown here is derived from an EMBL/GenBank/DDBJ whole genome shotgun (WGS) entry which is preliminary data.</text>
</comment>
<dbReference type="InterPro" id="IPR026992">
    <property type="entry name" value="DIOX_N"/>
</dbReference>
<dbReference type="SUPFAM" id="SSF51197">
    <property type="entry name" value="Clavaminate synthase-like"/>
    <property type="match status" value="1"/>
</dbReference>
<dbReference type="PANTHER" id="PTHR47990">
    <property type="entry name" value="2-OXOGLUTARATE (2OG) AND FE(II)-DEPENDENT OXYGENASE SUPERFAMILY PROTEIN-RELATED"/>
    <property type="match status" value="1"/>
</dbReference>
<dbReference type="Pfam" id="PF14226">
    <property type="entry name" value="DIOX_N"/>
    <property type="match status" value="1"/>
</dbReference>
<evidence type="ECO:0000313" key="4">
    <source>
        <dbReference type="Proteomes" id="UP000816034"/>
    </source>
</evidence>
<evidence type="ECO:0000259" key="2">
    <source>
        <dbReference type="PROSITE" id="PS51471"/>
    </source>
</evidence>
<proteinExistence type="inferred from homology"/>
<comment type="similarity">
    <text evidence="1">Belongs to the iron/ascorbate-dependent oxidoreductase family.</text>
</comment>
<dbReference type="EMBL" id="PYSW02000038">
    <property type="protein sequence ID" value="KAG2377323.1"/>
    <property type="molecule type" value="Genomic_DNA"/>
</dbReference>
<evidence type="ECO:0000256" key="1">
    <source>
        <dbReference type="RuleBase" id="RU003682"/>
    </source>
</evidence>
<reference evidence="3 4" key="1">
    <citation type="journal article" date="2018" name="BMC Genomics">
        <title>The genome of Naegleria lovaniensis, the basis for a comparative approach to unravel pathogenicity factors of the human pathogenic amoeba N. fowleri.</title>
        <authorList>
            <person name="Liechti N."/>
            <person name="Schurch N."/>
            <person name="Bruggmann R."/>
            <person name="Wittwer M."/>
        </authorList>
    </citation>
    <scope>NUCLEOTIDE SEQUENCE [LARGE SCALE GENOMIC DNA]</scope>
    <source>
        <strain evidence="3 4">ATCC 30569</strain>
    </source>
</reference>